<proteinExistence type="predicted"/>
<evidence type="ECO:0000256" key="1">
    <source>
        <dbReference type="SAM" id="Phobius"/>
    </source>
</evidence>
<dbReference type="EMBL" id="JAFFZE010000026">
    <property type="protein sequence ID" value="MCT2587583.1"/>
    <property type="molecule type" value="Genomic_DNA"/>
</dbReference>
<accession>A0ABT2JIJ7</accession>
<reference evidence="2 3" key="1">
    <citation type="submission" date="2021-02" db="EMBL/GenBank/DDBJ databases">
        <title>Actinophytocola xerophila sp. nov., isolated from soil of cotton cropping field.</title>
        <authorList>
            <person name="Huang R."/>
            <person name="Chen X."/>
            <person name="Ge X."/>
            <person name="Liu W."/>
        </authorList>
    </citation>
    <scope>NUCLEOTIDE SEQUENCE [LARGE SCALE GENOMIC DNA]</scope>
    <source>
        <strain evidence="2 3">S1-96</strain>
    </source>
</reference>
<keyword evidence="3" id="KW-1185">Reference proteome</keyword>
<dbReference type="Proteomes" id="UP001156441">
    <property type="component" value="Unassembled WGS sequence"/>
</dbReference>
<feature type="transmembrane region" description="Helical" evidence="1">
    <location>
        <begin position="29"/>
        <end position="51"/>
    </location>
</feature>
<dbReference type="RefSeq" id="WP_260195489.1">
    <property type="nucleotide sequence ID" value="NZ_JAFFZE010000026.1"/>
</dbReference>
<organism evidence="2 3">
    <name type="scientific">Actinophytocola gossypii</name>
    <dbReference type="NCBI Taxonomy" id="2812003"/>
    <lineage>
        <taxon>Bacteria</taxon>
        <taxon>Bacillati</taxon>
        <taxon>Actinomycetota</taxon>
        <taxon>Actinomycetes</taxon>
        <taxon>Pseudonocardiales</taxon>
        <taxon>Pseudonocardiaceae</taxon>
    </lineage>
</organism>
<sequence>MKVVEVLGEVAGKLIELVRTVVMTGWGPVFRLAVVLLVIAVLVVVGGLGLAGSR</sequence>
<name>A0ABT2JIJ7_9PSEU</name>
<comment type="caution">
    <text evidence="2">The sequence shown here is derived from an EMBL/GenBank/DDBJ whole genome shotgun (WGS) entry which is preliminary data.</text>
</comment>
<evidence type="ECO:0000313" key="2">
    <source>
        <dbReference type="EMBL" id="MCT2587583.1"/>
    </source>
</evidence>
<keyword evidence="1" id="KW-0472">Membrane</keyword>
<gene>
    <name evidence="2" type="ORF">JT362_31130</name>
</gene>
<keyword evidence="1" id="KW-1133">Transmembrane helix</keyword>
<keyword evidence="1" id="KW-0812">Transmembrane</keyword>
<protein>
    <submittedName>
        <fullName evidence="2">Uncharacterized protein</fullName>
    </submittedName>
</protein>
<evidence type="ECO:0000313" key="3">
    <source>
        <dbReference type="Proteomes" id="UP001156441"/>
    </source>
</evidence>